<keyword evidence="1" id="KW-0472">Membrane</keyword>
<keyword evidence="4" id="KW-1185">Reference proteome</keyword>
<feature type="domain" description="DUF6535" evidence="2">
    <location>
        <begin position="6"/>
        <end position="174"/>
    </location>
</feature>
<feature type="transmembrane region" description="Helical" evidence="1">
    <location>
        <begin position="23"/>
        <end position="42"/>
    </location>
</feature>
<feature type="transmembrane region" description="Helical" evidence="1">
    <location>
        <begin position="149"/>
        <end position="172"/>
    </location>
</feature>
<dbReference type="Pfam" id="PF20153">
    <property type="entry name" value="DUF6535"/>
    <property type="match status" value="1"/>
</dbReference>
<gene>
    <name evidence="3" type="ORF">BDZ94DRAFT_1270689</name>
</gene>
<dbReference type="InterPro" id="IPR045338">
    <property type="entry name" value="DUF6535"/>
</dbReference>
<sequence>MEDWIKAMEESNNGMCKGWRDQIDTLVIFAGLFSATVTAFTIESYQWLSETPTDTLARLQLRALLNATLDPAAVDSLAPAKFSVSPSSVWINTLWFASLAFALTAAVVSILCKQWLYEYQRYENVTTEDSFLIHGLCYRGLQTWRVPEIITSLPILLQIALVLFLSGILVLLWSFQSVVASITTVIVGLTFPFSLQRQSCQLFNISTQNLTHSVLTSRGSSGRFSSFPVPGCLTPVCSPIGKPLIVGK</sequence>
<protein>
    <recommendedName>
        <fullName evidence="2">DUF6535 domain-containing protein</fullName>
    </recommendedName>
</protein>
<evidence type="ECO:0000313" key="4">
    <source>
        <dbReference type="Proteomes" id="UP000807353"/>
    </source>
</evidence>
<feature type="transmembrane region" description="Helical" evidence="1">
    <location>
        <begin position="89"/>
        <end position="112"/>
    </location>
</feature>
<keyword evidence="1" id="KW-0812">Transmembrane</keyword>
<proteinExistence type="predicted"/>
<name>A0A9P5XWM6_9AGAR</name>
<feature type="transmembrane region" description="Helical" evidence="1">
    <location>
        <begin position="178"/>
        <end position="195"/>
    </location>
</feature>
<evidence type="ECO:0000256" key="1">
    <source>
        <dbReference type="SAM" id="Phobius"/>
    </source>
</evidence>
<organism evidence="3 4">
    <name type="scientific">Collybia nuda</name>
    <dbReference type="NCBI Taxonomy" id="64659"/>
    <lineage>
        <taxon>Eukaryota</taxon>
        <taxon>Fungi</taxon>
        <taxon>Dikarya</taxon>
        <taxon>Basidiomycota</taxon>
        <taxon>Agaricomycotina</taxon>
        <taxon>Agaricomycetes</taxon>
        <taxon>Agaricomycetidae</taxon>
        <taxon>Agaricales</taxon>
        <taxon>Tricholomatineae</taxon>
        <taxon>Clitocybaceae</taxon>
        <taxon>Collybia</taxon>
    </lineage>
</organism>
<dbReference type="AlphaFoldDB" id="A0A9P5XWM6"/>
<evidence type="ECO:0000259" key="2">
    <source>
        <dbReference type="Pfam" id="PF20153"/>
    </source>
</evidence>
<dbReference type="OrthoDB" id="2756178at2759"/>
<dbReference type="Proteomes" id="UP000807353">
    <property type="component" value="Unassembled WGS sequence"/>
</dbReference>
<comment type="caution">
    <text evidence="3">The sequence shown here is derived from an EMBL/GenBank/DDBJ whole genome shotgun (WGS) entry which is preliminary data.</text>
</comment>
<evidence type="ECO:0000313" key="3">
    <source>
        <dbReference type="EMBL" id="KAF9458419.1"/>
    </source>
</evidence>
<keyword evidence="1" id="KW-1133">Transmembrane helix</keyword>
<accession>A0A9P5XWM6</accession>
<reference evidence="3" key="1">
    <citation type="submission" date="2020-11" db="EMBL/GenBank/DDBJ databases">
        <authorList>
            <consortium name="DOE Joint Genome Institute"/>
            <person name="Ahrendt S."/>
            <person name="Riley R."/>
            <person name="Andreopoulos W."/>
            <person name="Labutti K."/>
            <person name="Pangilinan J."/>
            <person name="Ruiz-Duenas F.J."/>
            <person name="Barrasa J.M."/>
            <person name="Sanchez-Garcia M."/>
            <person name="Camarero S."/>
            <person name="Miyauchi S."/>
            <person name="Serrano A."/>
            <person name="Linde D."/>
            <person name="Babiker R."/>
            <person name="Drula E."/>
            <person name="Ayuso-Fernandez I."/>
            <person name="Pacheco R."/>
            <person name="Padilla G."/>
            <person name="Ferreira P."/>
            <person name="Barriuso J."/>
            <person name="Kellner H."/>
            <person name="Castanera R."/>
            <person name="Alfaro M."/>
            <person name="Ramirez L."/>
            <person name="Pisabarro A.G."/>
            <person name="Kuo A."/>
            <person name="Tritt A."/>
            <person name="Lipzen A."/>
            <person name="He G."/>
            <person name="Yan M."/>
            <person name="Ng V."/>
            <person name="Cullen D."/>
            <person name="Martin F."/>
            <person name="Rosso M.-N."/>
            <person name="Henrissat B."/>
            <person name="Hibbett D."/>
            <person name="Martinez A.T."/>
            <person name="Grigoriev I.V."/>
        </authorList>
    </citation>
    <scope>NUCLEOTIDE SEQUENCE</scope>
    <source>
        <strain evidence="3">CBS 247.69</strain>
    </source>
</reference>
<dbReference type="EMBL" id="MU150341">
    <property type="protein sequence ID" value="KAF9458419.1"/>
    <property type="molecule type" value="Genomic_DNA"/>
</dbReference>